<protein>
    <recommendedName>
        <fullName evidence="9">TF-B3 domain-containing protein</fullName>
    </recommendedName>
</protein>
<evidence type="ECO:0000256" key="1">
    <source>
        <dbReference type="ARBA" id="ARBA00004123"/>
    </source>
</evidence>
<feature type="region of interest" description="Disordered" evidence="6">
    <location>
        <begin position="1"/>
        <end position="28"/>
    </location>
</feature>
<evidence type="ECO:0000256" key="2">
    <source>
        <dbReference type="ARBA" id="ARBA00023015"/>
    </source>
</evidence>
<comment type="caution">
    <text evidence="7">The sequence shown here is derived from an EMBL/GenBank/DDBJ whole genome shotgun (WGS) entry which is preliminary data.</text>
</comment>
<accession>A0A6D2KUS3</accession>
<dbReference type="AlphaFoldDB" id="A0A6D2KUS3"/>
<evidence type="ECO:0000256" key="3">
    <source>
        <dbReference type="ARBA" id="ARBA00023125"/>
    </source>
</evidence>
<dbReference type="InterPro" id="IPR015300">
    <property type="entry name" value="DNA-bd_pseudobarrel_sf"/>
</dbReference>
<keyword evidence="2" id="KW-0805">Transcription regulation</keyword>
<dbReference type="EMBL" id="CACVBM020001607">
    <property type="protein sequence ID" value="CAA7055828.1"/>
    <property type="molecule type" value="Genomic_DNA"/>
</dbReference>
<keyword evidence="8" id="KW-1185">Reference proteome</keyword>
<dbReference type="SUPFAM" id="SSF101936">
    <property type="entry name" value="DNA-binding pseudobarrel domain"/>
    <property type="match status" value="1"/>
</dbReference>
<dbReference type="Gene3D" id="2.40.330.10">
    <property type="entry name" value="DNA-binding pseudobarrel domain"/>
    <property type="match status" value="1"/>
</dbReference>
<reference evidence="7" key="1">
    <citation type="submission" date="2020-01" db="EMBL/GenBank/DDBJ databases">
        <authorList>
            <person name="Mishra B."/>
        </authorList>
    </citation>
    <scope>NUCLEOTIDE SEQUENCE [LARGE SCALE GENOMIC DNA]</scope>
</reference>
<dbReference type="PANTHER" id="PTHR31541:SF34">
    <property type="entry name" value="TF-B3 DOMAIN-CONTAINING PROTEIN"/>
    <property type="match status" value="1"/>
</dbReference>
<evidence type="ECO:0000256" key="6">
    <source>
        <dbReference type="SAM" id="MobiDB-lite"/>
    </source>
</evidence>
<dbReference type="Proteomes" id="UP000467841">
    <property type="component" value="Unassembled WGS sequence"/>
</dbReference>
<dbReference type="GO" id="GO:0003677">
    <property type="term" value="F:DNA binding"/>
    <property type="evidence" value="ECO:0007669"/>
    <property type="project" value="UniProtKB-KW"/>
</dbReference>
<gene>
    <name evidence="7" type="ORF">MERR_LOCUS43064</name>
</gene>
<evidence type="ECO:0000313" key="7">
    <source>
        <dbReference type="EMBL" id="CAA7055828.1"/>
    </source>
</evidence>
<dbReference type="PANTHER" id="PTHR31541">
    <property type="entry name" value="B3 DOMAIN PLANT PROTEIN-RELATED"/>
    <property type="match status" value="1"/>
</dbReference>
<evidence type="ECO:0008006" key="9">
    <source>
        <dbReference type="Google" id="ProtNLM"/>
    </source>
</evidence>
<evidence type="ECO:0000256" key="5">
    <source>
        <dbReference type="ARBA" id="ARBA00023242"/>
    </source>
</evidence>
<organism evidence="7 8">
    <name type="scientific">Microthlaspi erraticum</name>
    <dbReference type="NCBI Taxonomy" id="1685480"/>
    <lineage>
        <taxon>Eukaryota</taxon>
        <taxon>Viridiplantae</taxon>
        <taxon>Streptophyta</taxon>
        <taxon>Embryophyta</taxon>
        <taxon>Tracheophyta</taxon>
        <taxon>Spermatophyta</taxon>
        <taxon>Magnoliopsida</taxon>
        <taxon>eudicotyledons</taxon>
        <taxon>Gunneridae</taxon>
        <taxon>Pentapetalae</taxon>
        <taxon>rosids</taxon>
        <taxon>malvids</taxon>
        <taxon>Brassicales</taxon>
        <taxon>Brassicaceae</taxon>
        <taxon>Coluteocarpeae</taxon>
        <taxon>Microthlaspi</taxon>
    </lineage>
</organism>
<name>A0A6D2KUS3_9BRAS</name>
<dbReference type="InterPro" id="IPR005508">
    <property type="entry name" value="At2g31720-like"/>
</dbReference>
<keyword evidence="4" id="KW-0804">Transcription</keyword>
<keyword evidence="3" id="KW-0238">DNA-binding</keyword>
<comment type="subcellular location">
    <subcellularLocation>
        <location evidence="1">Nucleus</location>
    </subcellularLocation>
</comment>
<evidence type="ECO:0000313" key="8">
    <source>
        <dbReference type="Proteomes" id="UP000467841"/>
    </source>
</evidence>
<dbReference type="GO" id="GO:0005634">
    <property type="term" value="C:nucleus"/>
    <property type="evidence" value="ECO:0007669"/>
    <property type="project" value="UniProtKB-SubCell"/>
</dbReference>
<proteinExistence type="predicted"/>
<dbReference type="OrthoDB" id="1071374at2759"/>
<keyword evidence="5" id="KW-0539">Nucleus</keyword>
<sequence>MAKRENGVEEELMPLRKRPSLRPPQQQVEELPERFKNKIMEMRGTEERLIFKRKLTKSDVDKGASRLSIPMSELLSHSFLTSDEKEKAENLVKEGREGRGLTVQVIDPRLRVWELKLRRVVMEKRETNKGKRGNPSSSYWLGYKWNYVVKTNSLREGNDFQLWSFRSQQKLCLALVLLRGEGRSLGN</sequence>
<dbReference type="Pfam" id="PF03754">
    <property type="entry name" value="At2g31720-like"/>
    <property type="match status" value="1"/>
</dbReference>
<evidence type="ECO:0000256" key="4">
    <source>
        <dbReference type="ARBA" id="ARBA00023163"/>
    </source>
</evidence>